<dbReference type="InterPro" id="IPR051319">
    <property type="entry name" value="Oligoribo/pAp-PDE_c-di-AMP_PDE"/>
</dbReference>
<name>A0A0L0WBF9_GOTPU</name>
<dbReference type="Pfam" id="PF01368">
    <property type="entry name" value="DHH"/>
    <property type="match status" value="1"/>
</dbReference>
<dbReference type="SUPFAM" id="SSF64182">
    <property type="entry name" value="DHH phosphoesterases"/>
    <property type="match status" value="1"/>
</dbReference>
<dbReference type="GO" id="GO:0008441">
    <property type="term" value="F:3'(2'),5'-bisphosphate nucleotidase activity"/>
    <property type="evidence" value="ECO:0007669"/>
    <property type="project" value="UniProtKB-EC"/>
</dbReference>
<comment type="caution">
    <text evidence="3">The sequence shown here is derived from an EMBL/GenBank/DDBJ whole genome shotgun (WGS) entry which is preliminary data.</text>
</comment>
<keyword evidence="3" id="KW-0378">Hydrolase</keyword>
<evidence type="ECO:0000259" key="1">
    <source>
        <dbReference type="Pfam" id="PF01368"/>
    </source>
</evidence>
<dbReference type="Pfam" id="PF02272">
    <property type="entry name" value="DHHA1"/>
    <property type="match status" value="1"/>
</dbReference>
<dbReference type="Gene3D" id="3.90.1640.10">
    <property type="entry name" value="inorganic pyrophosphatase (n-terminal core)"/>
    <property type="match status" value="1"/>
</dbReference>
<feature type="domain" description="DDH" evidence="1">
    <location>
        <begin position="21"/>
        <end position="161"/>
    </location>
</feature>
<dbReference type="EC" id="3.1.-.-" evidence="3"/>
<feature type="domain" description="DHHA1" evidence="2">
    <location>
        <begin position="239"/>
        <end position="322"/>
    </location>
</feature>
<keyword evidence="4" id="KW-1185">Reference proteome</keyword>
<dbReference type="InterPro" id="IPR038763">
    <property type="entry name" value="DHH_sf"/>
</dbReference>
<evidence type="ECO:0000313" key="3">
    <source>
        <dbReference type="EMBL" id="KNF08864.1"/>
    </source>
</evidence>
<proteinExistence type="predicted"/>
<dbReference type="STRING" id="1503.CLPU_5c01710"/>
<dbReference type="PATRIC" id="fig|1503.3.peg.2696"/>
<accession>A0A0L0WBF9</accession>
<gene>
    <name evidence="3" type="primary">nrnA</name>
    <name evidence="3" type="ORF">CLPU_5c01710</name>
</gene>
<dbReference type="EMBL" id="LGSS01000005">
    <property type="protein sequence ID" value="KNF08864.1"/>
    <property type="molecule type" value="Genomic_DNA"/>
</dbReference>
<dbReference type="OrthoDB" id="9803668at2"/>
<sequence length="323" mass="35921">MNNMFNSVKNDILEKIKTSDKIYIMSHIDPDGDSIGSILGLGLSLNRILNKDINIAVNDDIPSNFEFLPIKHIGKINSNDKIDLLITLDCADIGRLGFEEDFLNNIKYIINIDHHVTNTNFGDINIVNHNASSTCEVVYELLEEMNIGLTVDIATCLYVGISTDTGSFKYGNTSSRTHLIASNLLEKGIDIGKINTELYQKRSVGRTKLLMESLNNLELLNNDKVAIVSLTSDMFDRCNSSKKDADSIVDFIRDISTVEVACVLKEVDYEKIKISLRSKEYVDVSKIATEFEGGGHSKASGCTIFSNIEEAKEKILKKILEAI</sequence>
<dbReference type="AlphaFoldDB" id="A0A0L0WBF9"/>
<evidence type="ECO:0000313" key="4">
    <source>
        <dbReference type="Proteomes" id="UP000037267"/>
    </source>
</evidence>
<evidence type="ECO:0000259" key="2">
    <source>
        <dbReference type="Pfam" id="PF02272"/>
    </source>
</evidence>
<organism evidence="3 4">
    <name type="scientific">Gottschalkia purinilytica</name>
    <name type="common">Clostridium purinilyticum</name>
    <dbReference type="NCBI Taxonomy" id="1503"/>
    <lineage>
        <taxon>Bacteria</taxon>
        <taxon>Bacillati</taxon>
        <taxon>Bacillota</taxon>
        <taxon>Tissierellia</taxon>
        <taxon>Tissierellales</taxon>
        <taxon>Gottschalkiaceae</taxon>
        <taxon>Gottschalkia</taxon>
    </lineage>
</organism>
<dbReference type="EC" id="3.1.3.7" evidence="3"/>
<reference evidence="4" key="1">
    <citation type="submission" date="2015-07" db="EMBL/GenBank/DDBJ databases">
        <title>Draft genome sequence of the purine-degrading Gottschalkia purinilyticum DSM 1384 (formerly Clostridium purinilyticum).</title>
        <authorList>
            <person name="Poehlein A."/>
            <person name="Schiel-Bengelsdorf B."/>
            <person name="Bengelsdorf F.R."/>
            <person name="Daniel R."/>
            <person name="Duerre P."/>
        </authorList>
    </citation>
    <scope>NUCLEOTIDE SEQUENCE [LARGE SCALE GENOMIC DNA]</scope>
    <source>
        <strain evidence="4">DSM 1384</strain>
    </source>
</reference>
<dbReference type="RefSeq" id="WP_050354958.1">
    <property type="nucleotide sequence ID" value="NZ_LGSS01000005.1"/>
</dbReference>
<dbReference type="GO" id="GO:0003676">
    <property type="term" value="F:nucleic acid binding"/>
    <property type="evidence" value="ECO:0007669"/>
    <property type="project" value="InterPro"/>
</dbReference>
<dbReference type="Gene3D" id="3.10.310.30">
    <property type="match status" value="1"/>
</dbReference>
<dbReference type="PANTHER" id="PTHR47618:SF1">
    <property type="entry name" value="BIFUNCTIONAL OLIGORIBONUCLEASE AND PAP PHOSPHATASE NRNA"/>
    <property type="match status" value="1"/>
</dbReference>
<dbReference type="InterPro" id="IPR003156">
    <property type="entry name" value="DHHA1_dom"/>
</dbReference>
<dbReference type="PANTHER" id="PTHR47618">
    <property type="entry name" value="BIFUNCTIONAL OLIGORIBONUCLEASE AND PAP PHOSPHATASE NRNA"/>
    <property type="match status" value="1"/>
</dbReference>
<protein>
    <submittedName>
        <fullName evidence="3">Bifunctional oligoribonuclease and PAP phosphatase NrnA</fullName>
        <ecNumber evidence="3">3.1.-.-</ecNumber>
        <ecNumber evidence="3">3.1.3.7</ecNumber>
    </submittedName>
</protein>
<dbReference type="InterPro" id="IPR001667">
    <property type="entry name" value="DDH_dom"/>
</dbReference>
<dbReference type="Proteomes" id="UP000037267">
    <property type="component" value="Unassembled WGS sequence"/>
</dbReference>